<accession>A0A084GKJ6</accession>
<dbReference type="AlphaFoldDB" id="A0A084GKJ6"/>
<gene>
    <name evidence="1" type="ORF">GS18_0217880</name>
</gene>
<keyword evidence="2" id="KW-1185">Reference proteome</keyword>
<protein>
    <submittedName>
        <fullName evidence="1">Uncharacterized protein</fullName>
    </submittedName>
</protein>
<proteinExistence type="predicted"/>
<name>A0A084GKJ6_METID</name>
<organism evidence="1 2">
    <name type="scientific">Metabacillus indicus</name>
    <name type="common">Bacillus indicus</name>
    <dbReference type="NCBI Taxonomy" id="246786"/>
    <lineage>
        <taxon>Bacteria</taxon>
        <taxon>Bacillati</taxon>
        <taxon>Bacillota</taxon>
        <taxon>Bacilli</taxon>
        <taxon>Bacillales</taxon>
        <taxon>Bacillaceae</taxon>
        <taxon>Metabacillus</taxon>
    </lineage>
</organism>
<evidence type="ECO:0000313" key="1">
    <source>
        <dbReference type="EMBL" id="KEZ47858.1"/>
    </source>
</evidence>
<sequence length="83" mass="9682">MVALISEFGTIKCGNFIFEGTYLWVRNHQTEEYPFWWHLSLSSEPSNRGITFLVALIAGFGTIKRRNNIFGGTYRRVRNHQTE</sequence>
<dbReference type="STRING" id="246786.GS18_0217880"/>
<evidence type="ECO:0000313" key="2">
    <source>
        <dbReference type="Proteomes" id="UP000028549"/>
    </source>
</evidence>
<reference evidence="1 2" key="1">
    <citation type="journal article" date="2005" name="Int. J. Syst. Evol. Microbiol.">
        <title>Bacillus cibi sp. nov., isolated from jeotgal, a traditional Korean fermented seafood.</title>
        <authorList>
            <person name="Yoon J.H."/>
            <person name="Lee C.H."/>
            <person name="Oh T.K."/>
        </authorList>
    </citation>
    <scope>NUCLEOTIDE SEQUENCE [LARGE SCALE GENOMIC DNA]</scope>
    <source>
        <strain evidence="1 2">DSM 16189</strain>
    </source>
</reference>
<dbReference type="Proteomes" id="UP000028549">
    <property type="component" value="Unassembled WGS sequence"/>
</dbReference>
<dbReference type="EMBL" id="JNVC02000015">
    <property type="protein sequence ID" value="KEZ47858.1"/>
    <property type="molecule type" value="Genomic_DNA"/>
</dbReference>
<comment type="caution">
    <text evidence="1">The sequence shown here is derived from an EMBL/GenBank/DDBJ whole genome shotgun (WGS) entry which is preliminary data.</text>
</comment>